<dbReference type="AlphaFoldDB" id="A0A8T0NW53"/>
<dbReference type="EMBL" id="CM029053">
    <property type="protein sequence ID" value="KAG2553008.1"/>
    <property type="molecule type" value="Genomic_DNA"/>
</dbReference>
<protein>
    <submittedName>
        <fullName evidence="1">Uncharacterized protein</fullName>
    </submittedName>
</protein>
<sequence>MTPAPVRLASPLPPWFPRFGGAAGLGEASSAGLQRKAPTIERQLACSLEKPGDDDAGEEPPPQIGRLRVRLRVCDAGAGDASGERKEGSYFVLEVAAGVARGLPILRR</sequence>
<keyword evidence="2" id="KW-1185">Reference proteome</keyword>
<comment type="caution">
    <text evidence="1">The sequence shown here is derived from an EMBL/GenBank/DDBJ whole genome shotgun (WGS) entry which is preliminary data.</text>
</comment>
<evidence type="ECO:0000313" key="2">
    <source>
        <dbReference type="Proteomes" id="UP000823388"/>
    </source>
</evidence>
<proteinExistence type="predicted"/>
<reference evidence="1" key="1">
    <citation type="submission" date="2020-05" db="EMBL/GenBank/DDBJ databases">
        <title>WGS assembly of Panicum virgatum.</title>
        <authorList>
            <person name="Lovell J.T."/>
            <person name="Jenkins J."/>
            <person name="Shu S."/>
            <person name="Juenger T.E."/>
            <person name="Schmutz J."/>
        </authorList>
    </citation>
    <scope>NUCLEOTIDE SEQUENCE</scope>
    <source>
        <strain evidence="1">AP13</strain>
    </source>
</reference>
<accession>A0A8T0NW53</accession>
<dbReference type="Proteomes" id="UP000823388">
    <property type="component" value="Chromosome 9K"/>
</dbReference>
<name>A0A8T0NW53_PANVG</name>
<gene>
    <name evidence="1" type="ORF">PVAP13_9KG505526</name>
</gene>
<evidence type="ECO:0000313" key="1">
    <source>
        <dbReference type="EMBL" id="KAG2553008.1"/>
    </source>
</evidence>
<organism evidence="1 2">
    <name type="scientific">Panicum virgatum</name>
    <name type="common">Blackwell switchgrass</name>
    <dbReference type="NCBI Taxonomy" id="38727"/>
    <lineage>
        <taxon>Eukaryota</taxon>
        <taxon>Viridiplantae</taxon>
        <taxon>Streptophyta</taxon>
        <taxon>Embryophyta</taxon>
        <taxon>Tracheophyta</taxon>
        <taxon>Spermatophyta</taxon>
        <taxon>Magnoliopsida</taxon>
        <taxon>Liliopsida</taxon>
        <taxon>Poales</taxon>
        <taxon>Poaceae</taxon>
        <taxon>PACMAD clade</taxon>
        <taxon>Panicoideae</taxon>
        <taxon>Panicodae</taxon>
        <taxon>Paniceae</taxon>
        <taxon>Panicinae</taxon>
        <taxon>Panicum</taxon>
        <taxon>Panicum sect. Hiantes</taxon>
    </lineage>
</organism>